<dbReference type="SUPFAM" id="SSF51230">
    <property type="entry name" value="Single hybrid motif"/>
    <property type="match status" value="1"/>
</dbReference>
<evidence type="ECO:0000313" key="6">
    <source>
        <dbReference type="EMBL" id="HGK23373.1"/>
    </source>
</evidence>
<comment type="similarity">
    <text evidence="1 3">Belongs to the GcvH family.</text>
</comment>
<dbReference type="InterPro" id="IPR033753">
    <property type="entry name" value="GCV_H/Fam206"/>
</dbReference>
<keyword evidence="2 3" id="KW-0450">Lipoyl</keyword>
<dbReference type="NCBIfam" id="NF002270">
    <property type="entry name" value="PRK01202.1"/>
    <property type="match status" value="1"/>
</dbReference>
<dbReference type="GO" id="GO:0009249">
    <property type="term" value="P:protein lipoylation"/>
    <property type="evidence" value="ECO:0007669"/>
    <property type="project" value="TreeGrafter"/>
</dbReference>
<dbReference type="HAMAP" id="MF_00272">
    <property type="entry name" value="GcvH"/>
    <property type="match status" value="1"/>
</dbReference>
<evidence type="ECO:0000256" key="2">
    <source>
        <dbReference type="ARBA" id="ARBA00022823"/>
    </source>
</evidence>
<dbReference type="InterPro" id="IPR017453">
    <property type="entry name" value="GCV_H_sub"/>
</dbReference>
<evidence type="ECO:0000259" key="5">
    <source>
        <dbReference type="PROSITE" id="PS50968"/>
    </source>
</evidence>
<reference evidence="6" key="1">
    <citation type="journal article" date="2020" name="mSystems">
        <title>Genome- and Community-Level Interaction Insights into Carbon Utilization and Element Cycling Functions of Hydrothermarchaeota in Hydrothermal Sediment.</title>
        <authorList>
            <person name="Zhou Z."/>
            <person name="Liu Y."/>
            <person name="Xu W."/>
            <person name="Pan J."/>
            <person name="Luo Z.H."/>
            <person name="Li M."/>
        </authorList>
    </citation>
    <scope>NUCLEOTIDE SEQUENCE [LARGE SCALE GENOMIC DNA]</scope>
    <source>
        <strain evidence="6">SpSt-70</strain>
    </source>
</reference>
<accession>A0A7V4DXW2</accession>
<evidence type="ECO:0000256" key="1">
    <source>
        <dbReference type="ARBA" id="ARBA00009249"/>
    </source>
</evidence>
<proteinExistence type="inferred from homology"/>
<dbReference type="InterPro" id="IPR011053">
    <property type="entry name" value="Single_hybrid_motif"/>
</dbReference>
<dbReference type="Pfam" id="PF01597">
    <property type="entry name" value="GCV_H"/>
    <property type="match status" value="1"/>
</dbReference>
<comment type="function">
    <text evidence="3">The glycine cleavage system catalyzes the degradation of glycine. The H protein shuttles the methylamine group of glycine from the P protein to the T protein.</text>
</comment>
<dbReference type="EMBL" id="DTDV01000007">
    <property type="protein sequence ID" value="HGK23373.1"/>
    <property type="molecule type" value="Genomic_DNA"/>
</dbReference>
<dbReference type="InterPro" id="IPR002930">
    <property type="entry name" value="GCV_H"/>
</dbReference>
<evidence type="ECO:0000256" key="4">
    <source>
        <dbReference type="PIRSR" id="PIRSR617453-50"/>
    </source>
</evidence>
<dbReference type="GO" id="GO:0019464">
    <property type="term" value="P:glycine decarboxylation via glycine cleavage system"/>
    <property type="evidence" value="ECO:0007669"/>
    <property type="project" value="UniProtKB-UniRule"/>
</dbReference>
<dbReference type="Gene3D" id="2.40.50.100">
    <property type="match status" value="1"/>
</dbReference>
<organism evidence="6">
    <name type="scientific">Dictyoglomus thermophilum</name>
    <dbReference type="NCBI Taxonomy" id="14"/>
    <lineage>
        <taxon>Bacteria</taxon>
        <taxon>Pseudomonadati</taxon>
        <taxon>Dictyoglomota</taxon>
        <taxon>Dictyoglomia</taxon>
        <taxon>Dictyoglomales</taxon>
        <taxon>Dictyoglomaceae</taxon>
        <taxon>Dictyoglomus</taxon>
    </lineage>
</organism>
<name>A0A7V4DXW2_DICTH</name>
<dbReference type="NCBIfam" id="TIGR00527">
    <property type="entry name" value="gcvH"/>
    <property type="match status" value="1"/>
</dbReference>
<dbReference type="CDD" id="cd06848">
    <property type="entry name" value="GCS_H"/>
    <property type="match status" value="1"/>
</dbReference>
<gene>
    <name evidence="3 6" type="primary">gcvH</name>
    <name evidence="6" type="ORF">ENU78_02815</name>
</gene>
<dbReference type="PANTHER" id="PTHR11715:SF3">
    <property type="entry name" value="GLYCINE CLEAVAGE SYSTEM H PROTEIN-RELATED"/>
    <property type="match status" value="1"/>
</dbReference>
<comment type="cofactor">
    <cofactor evidence="3">
        <name>(R)-lipoate</name>
        <dbReference type="ChEBI" id="CHEBI:83088"/>
    </cofactor>
    <text evidence="3">Binds 1 lipoyl cofactor covalently.</text>
</comment>
<dbReference type="RefSeq" id="WP_149123011.1">
    <property type="nucleotide sequence ID" value="NZ_VTFL01000004.1"/>
</dbReference>
<sequence>MYPEDRKYSKDHEWAKLEGNIAIIGITYHAQEELGDIVHIDLPEVGKEVKQNEVLAVVESVKSASDVYSPLSGKVIEVNENLKTKPELINEDPYNAGWIVKLELSDPKEYESLLSAEEYKKLIGE</sequence>
<feature type="modified residue" description="N6-lipoyllysine" evidence="3 4">
    <location>
        <position position="62"/>
    </location>
</feature>
<dbReference type="GO" id="GO:0005829">
    <property type="term" value="C:cytosol"/>
    <property type="evidence" value="ECO:0007669"/>
    <property type="project" value="TreeGrafter"/>
</dbReference>
<feature type="domain" description="Lipoyl-binding" evidence="5">
    <location>
        <begin position="21"/>
        <end position="103"/>
    </location>
</feature>
<dbReference type="PANTHER" id="PTHR11715">
    <property type="entry name" value="GLYCINE CLEAVAGE SYSTEM H PROTEIN"/>
    <property type="match status" value="1"/>
</dbReference>
<dbReference type="InterPro" id="IPR003016">
    <property type="entry name" value="2-oxoA_DH_lipoyl-BS"/>
</dbReference>
<dbReference type="PROSITE" id="PS00189">
    <property type="entry name" value="LIPOYL"/>
    <property type="match status" value="1"/>
</dbReference>
<dbReference type="InterPro" id="IPR000089">
    <property type="entry name" value="Biotin_lipoyl"/>
</dbReference>
<protein>
    <recommendedName>
        <fullName evidence="3">Glycine cleavage system H protein</fullName>
    </recommendedName>
</protein>
<comment type="caution">
    <text evidence="6">The sequence shown here is derived from an EMBL/GenBank/DDBJ whole genome shotgun (WGS) entry which is preliminary data.</text>
</comment>
<comment type="subunit">
    <text evidence="3">The glycine cleavage system is composed of four proteins: P, T, L and H.</text>
</comment>
<dbReference type="PROSITE" id="PS50968">
    <property type="entry name" value="BIOTINYL_LIPOYL"/>
    <property type="match status" value="1"/>
</dbReference>
<dbReference type="AlphaFoldDB" id="A0A7V4DXW2"/>
<evidence type="ECO:0000256" key="3">
    <source>
        <dbReference type="HAMAP-Rule" id="MF_00272"/>
    </source>
</evidence>
<dbReference type="GO" id="GO:0005960">
    <property type="term" value="C:glycine cleavage complex"/>
    <property type="evidence" value="ECO:0007669"/>
    <property type="project" value="InterPro"/>
</dbReference>